<dbReference type="EMBL" id="JBBWWR010000003">
    <property type="protein sequence ID" value="KAK8969282.1"/>
    <property type="molecule type" value="Genomic_DNA"/>
</dbReference>
<feature type="region of interest" description="Disordered" evidence="1">
    <location>
        <begin position="78"/>
        <end position="103"/>
    </location>
</feature>
<comment type="caution">
    <text evidence="2">The sequence shown here is derived from an EMBL/GenBank/DDBJ whole genome shotgun (WGS) entry which is preliminary data.</text>
</comment>
<dbReference type="PANTHER" id="PTHR36323">
    <property type="entry name" value="MYOTUBULARIN-LIKE PROTEIN"/>
    <property type="match status" value="1"/>
</dbReference>
<keyword evidence="3" id="KW-1185">Reference proteome</keyword>
<evidence type="ECO:0000256" key="1">
    <source>
        <dbReference type="SAM" id="MobiDB-lite"/>
    </source>
</evidence>
<proteinExistence type="predicted"/>
<evidence type="ECO:0000313" key="2">
    <source>
        <dbReference type="EMBL" id="KAK8969282.1"/>
    </source>
</evidence>
<dbReference type="Proteomes" id="UP001412067">
    <property type="component" value="Unassembled WGS sequence"/>
</dbReference>
<accession>A0ABR2MYJ9</accession>
<reference evidence="2 3" key="1">
    <citation type="journal article" date="2022" name="Nat. Plants">
        <title>Genomes of leafy and leafless Platanthera orchids illuminate the evolution of mycoheterotrophy.</title>
        <authorList>
            <person name="Li M.H."/>
            <person name="Liu K.W."/>
            <person name="Li Z."/>
            <person name="Lu H.C."/>
            <person name="Ye Q.L."/>
            <person name="Zhang D."/>
            <person name="Wang J.Y."/>
            <person name="Li Y.F."/>
            <person name="Zhong Z.M."/>
            <person name="Liu X."/>
            <person name="Yu X."/>
            <person name="Liu D.K."/>
            <person name="Tu X.D."/>
            <person name="Liu B."/>
            <person name="Hao Y."/>
            <person name="Liao X.Y."/>
            <person name="Jiang Y.T."/>
            <person name="Sun W.H."/>
            <person name="Chen J."/>
            <person name="Chen Y.Q."/>
            <person name="Ai Y."/>
            <person name="Zhai J.W."/>
            <person name="Wu S.S."/>
            <person name="Zhou Z."/>
            <person name="Hsiao Y.Y."/>
            <person name="Wu W.L."/>
            <person name="Chen Y.Y."/>
            <person name="Lin Y.F."/>
            <person name="Hsu J.L."/>
            <person name="Li C.Y."/>
            <person name="Wang Z.W."/>
            <person name="Zhao X."/>
            <person name="Zhong W.Y."/>
            <person name="Ma X.K."/>
            <person name="Ma L."/>
            <person name="Huang J."/>
            <person name="Chen G.Z."/>
            <person name="Huang M.Z."/>
            <person name="Huang L."/>
            <person name="Peng D.H."/>
            <person name="Luo Y.B."/>
            <person name="Zou S.Q."/>
            <person name="Chen S.P."/>
            <person name="Lan S."/>
            <person name="Tsai W.C."/>
            <person name="Van de Peer Y."/>
            <person name="Liu Z.J."/>
        </authorList>
    </citation>
    <scope>NUCLEOTIDE SEQUENCE [LARGE SCALE GENOMIC DNA]</scope>
    <source>
        <strain evidence="2">Lor288</strain>
    </source>
</reference>
<dbReference type="PANTHER" id="PTHR36323:SF1">
    <property type="entry name" value="MYOTUBULARIN-LIKE PROTEIN"/>
    <property type="match status" value="1"/>
</dbReference>
<organism evidence="2 3">
    <name type="scientific">Platanthera guangdongensis</name>
    <dbReference type="NCBI Taxonomy" id="2320717"/>
    <lineage>
        <taxon>Eukaryota</taxon>
        <taxon>Viridiplantae</taxon>
        <taxon>Streptophyta</taxon>
        <taxon>Embryophyta</taxon>
        <taxon>Tracheophyta</taxon>
        <taxon>Spermatophyta</taxon>
        <taxon>Magnoliopsida</taxon>
        <taxon>Liliopsida</taxon>
        <taxon>Asparagales</taxon>
        <taxon>Orchidaceae</taxon>
        <taxon>Orchidoideae</taxon>
        <taxon>Orchideae</taxon>
        <taxon>Orchidinae</taxon>
        <taxon>Platanthera</taxon>
    </lineage>
</organism>
<feature type="region of interest" description="Disordered" evidence="1">
    <location>
        <begin position="12"/>
        <end position="46"/>
    </location>
</feature>
<name>A0ABR2MYJ9_9ASPA</name>
<feature type="region of interest" description="Disordered" evidence="1">
    <location>
        <begin position="118"/>
        <end position="139"/>
    </location>
</feature>
<sequence>MAFSHAWCIKIPSKSKPSTSPPRKNPGRSHRRLLLGTPDAGDEPLSPKVGCMGQIKRCKPPAVSAPAGGFNLFVTSASFSSSASSPGSCRRNTEPAKRAPRPARKFAARALMSVEGIDPPLPVERKDRPPAESLWKRRSRDAGELGELQLCRPPPPAEVPALSLRSRMLGSII</sequence>
<evidence type="ECO:0000313" key="3">
    <source>
        <dbReference type="Proteomes" id="UP001412067"/>
    </source>
</evidence>
<protein>
    <submittedName>
        <fullName evidence="2">Uncharacterized protein</fullName>
    </submittedName>
</protein>
<gene>
    <name evidence="2" type="ORF">KSP40_PGU005196</name>
</gene>